<evidence type="ECO:0000313" key="1">
    <source>
        <dbReference type="EMBL" id="CCD11643.1"/>
    </source>
</evidence>
<keyword evidence="2" id="KW-1185">Reference proteome</keyword>
<reference evidence="1 2" key="2">
    <citation type="journal article" date="2012" name="Proc. Natl. Acad. Sci. U.S.A.">
        <title>Antigenic diversity is generated by distinct evolutionary mechanisms in African trypanosome species.</title>
        <authorList>
            <person name="Jackson A.P."/>
            <person name="Berry A."/>
            <person name="Aslett M."/>
            <person name="Allison H.C."/>
            <person name="Burton P."/>
            <person name="Vavrova-Anderson J."/>
            <person name="Brown R."/>
            <person name="Browne H."/>
            <person name="Corton N."/>
            <person name="Hauser H."/>
            <person name="Gamble J."/>
            <person name="Gilderthorp R."/>
            <person name="Marcello L."/>
            <person name="McQuillan J."/>
            <person name="Otto T.D."/>
            <person name="Quail M.A."/>
            <person name="Sanders M.J."/>
            <person name="van Tonder A."/>
            <person name="Ginger M.L."/>
            <person name="Field M.C."/>
            <person name="Barry J.D."/>
            <person name="Hertz-Fowler C."/>
            <person name="Berriman M."/>
        </authorList>
    </citation>
    <scope>NUCLEOTIDE SEQUENCE [LARGE SCALE GENOMIC DNA]</scope>
    <source>
        <strain evidence="1 2">IL3000</strain>
    </source>
</reference>
<evidence type="ECO:0000313" key="2">
    <source>
        <dbReference type="Proteomes" id="UP000000702"/>
    </source>
</evidence>
<dbReference type="OMA" id="GWFTHRV"/>
<protein>
    <submittedName>
        <fullName evidence="1">WGS project CAEQ00000000 data, annotated contig 1039</fullName>
    </submittedName>
</protein>
<reference evidence="2" key="1">
    <citation type="submission" date="2011-07" db="EMBL/GenBank/DDBJ databases">
        <title>Divergent evolution of antigenic variation in African trypanosomes.</title>
        <authorList>
            <person name="Jackson A.P."/>
            <person name="Berry A."/>
            <person name="Allison H.C."/>
            <person name="Burton P."/>
            <person name="Anderson J."/>
            <person name="Aslett M."/>
            <person name="Brown R."/>
            <person name="Corton N."/>
            <person name="Harris D."/>
            <person name="Hauser H."/>
            <person name="Gamble J."/>
            <person name="Gilderthorp R."/>
            <person name="McQuillan J."/>
            <person name="Quail M.A."/>
            <person name="Sanders M."/>
            <person name="Van Tonder A."/>
            <person name="Ginger M.L."/>
            <person name="Donelson J.E."/>
            <person name="Field M.C."/>
            <person name="Barry J.D."/>
            <person name="Berriman M."/>
            <person name="Hertz-Fowler C."/>
        </authorList>
    </citation>
    <scope>NUCLEOTIDE SEQUENCE [LARGE SCALE GENOMIC DNA]</scope>
    <source>
        <strain evidence="2">IL3000</strain>
    </source>
</reference>
<proteinExistence type="predicted"/>
<comment type="caution">
    <text evidence="1">The sequence shown here is derived from an EMBL/GenBank/DDBJ whole genome shotgun (WGS) entry which is preliminary data.</text>
</comment>
<name>F9W3D2_TRYCI</name>
<gene>
    <name evidence="1" type="ORF">TCIL3000_0_26080</name>
</gene>
<dbReference type="AlphaFoldDB" id="F9W3D2"/>
<dbReference type="Proteomes" id="UP000000702">
    <property type="component" value="Unassembled WGS sequence"/>
</dbReference>
<accession>F9W3D2</accession>
<dbReference type="VEuPathDB" id="TriTrypDB:TcIL3000_0_26080"/>
<organism evidence="1 2">
    <name type="scientific">Trypanosoma congolense (strain IL3000)</name>
    <dbReference type="NCBI Taxonomy" id="1068625"/>
    <lineage>
        <taxon>Eukaryota</taxon>
        <taxon>Discoba</taxon>
        <taxon>Euglenozoa</taxon>
        <taxon>Kinetoplastea</taxon>
        <taxon>Metakinetoplastina</taxon>
        <taxon>Trypanosomatida</taxon>
        <taxon>Trypanosomatidae</taxon>
        <taxon>Trypanosoma</taxon>
        <taxon>Nannomonas</taxon>
    </lineage>
</organism>
<sequence length="400" mass="45314">MCAKLLAKCVFRASTTRITEEEADQKAMAYSFCGRAAVFSLSAGAVSLLRSSSASGKENMDSVNCSKQLSACMHFVDTHVTKWQTLYSSFPKDENYDVVKNATAIEVLQLEPTYSTGREGDAAVPVLRLFTFLPGVGPKDVYRYITDVKLRRRWDHNYTMFCRWKGEEAETAGMLDSIQRPIEAVARRTRVCDGNTCLLIPDITSRVVESGWFAHGVGNSLLLKFGIAERMFVYERRSVCYTKRGDDDDGLMMYDVLYSGTEYDVQRKRARCADFREWFRTFSEGRNALLGSMYCQHLIIIPISDAVAQLREGVQHLERSGSIVDEKATKAMYKMFMDSIDRFKDKQNLDGTLVIMTSANDAKISNRTPLWVQKVLCNFFSKYAYNQLISTITADNVKVN</sequence>
<dbReference type="EMBL" id="CAEQ01000395">
    <property type="protein sequence ID" value="CCD11643.1"/>
    <property type="molecule type" value="Genomic_DNA"/>
</dbReference>